<keyword evidence="8" id="KW-0675">Receptor</keyword>
<evidence type="ECO:0000256" key="2">
    <source>
        <dbReference type="ARBA" id="ARBA00022475"/>
    </source>
</evidence>
<dbReference type="Pfam" id="PF00001">
    <property type="entry name" value="7tm_1"/>
    <property type="match status" value="1"/>
</dbReference>
<protein>
    <recommendedName>
        <fullName evidence="11">G-protein coupled receptors family 1 profile domain-containing protein</fullName>
    </recommendedName>
</protein>
<keyword evidence="5" id="KW-0297">G-protein coupled receptor</keyword>
<dbReference type="GeneTree" id="ENSGT01040000244736"/>
<keyword evidence="9" id="KW-0807">Transducer</keyword>
<dbReference type="PANTHER" id="PTHR24248:SF199">
    <property type="entry name" value="IP13425P-RELATED"/>
    <property type="match status" value="1"/>
</dbReference>
<sequence length="129" mass="13249">CDKMFCFATGGVTAGRKPVPLPAAESSEHVAEGQPPIVIGVVLSIIILMTIAGNGLVIISVCIVKKLRQPSNYLVVSLAAADLSVAFAVMPFPGWVVISSLSRDRVGKMRSLATVTVTAPGGSPRCGSG</sequence>
<dbReference type="InterPro" id="IPR000276">
    <property type="entry name" value="GPCR_Rhodpsn"/>
</dbReference>
<name>A0A803Y106_MELGA</name>
<keyword evidence="3 10" id="KW-0812">Transmembrane</keyword>
<evidence type="ECO:0000256" key="5">
    <source>
        <dbReference type="ARBA" id="ARBA00023040"/>
    </source>
</evidence>
<keyword evidence="2" id="KW-1003">Cell membrane</keyword>
<evidence type="ECO:0000256" key="6">
    <source>
        <dbReference type="ARBA" id="ARBA00023136"/>
    </source>
</evidence>
<evidence type="ECO:0000256" key="4">
    <source>
        <dbReference type="ARBA" id="ARBA00022989"/>
    </source>
</evidence>
<reference evidence="12 13" key="1">
    <citation type="journal article" date="2010" name="PLoS Biol.">
        <title>Multi-platform next-generation sequencing of the domestic turkey (Meleagris gallopavo): genome assembly and analysis.</title>
        <authorList>
            <person name="Dalloul R.A."/>
            <person name="Long J.A."/>
            <person name="Zimin A.V."/>
            <person name="Aslam L."/>
            <person name="Beal K."/>
            <person name="Blomberg L.A."/>
            <person name="Bouffard P."/>
            <person name="Burt D.W."/>
            <person name="Crasta O."/>
            <person name="Crooijmans R.P."/>
            <person name="Cooper K."/>
            <person name="Coulombe R.A."/>
            <person name="De S."/>
            <person name="Delany M.E."/>
            <person name="Dodgson J.B."/>
            <person name="Dong J.J."/>
            <person name="Evans C."/>
            <person name="Frederickson K.M."/>
            <person name="Flicek P."/>
            <person name="Florea L."/>
            <person name="Folkerts O."/>
            <person name="Groenen M.A."/>
            <person name="Harkins T.T."/>
            <person name="Herrero J."/>
            <person name="Hoffmann S."/>
            <person name="Megens H.J."/>
            <person name="Jiang A."/>
            <person name="de Jong P."/>
            <person name="Kaiser P."/>
            <person name="Kim H."/>
            <person name="Kim K.W."/>
            <person name="Kim S."/>
            <person name="Langenberger D."/>
            <person name="Lee M.K."/>
            <person name="Lee T."/>
            <person name="Mane S."/>
            <person name="Marcais G."/>
            <person name="Marz M."/>
            <person name="McElroy A.P."/>
            <person name="Modise T."/>
            <person name="Nefedov M."/>
            <person name="Notredame C."/>
            <person name="Paton I.R."/>
            <person name="Payne W.S."/>
            <person name="Pertea G."/>
            <person name="Prickett D."/>
            <person name="Puiu D."/>
            <person name="Qioa D."/>
            <person name="Raineri E."/>
            <person name="Ruffier M."/>
            <person name="Salzberg S.L."/>
            <person name="Schatz M.C."/>
            <person name="Scheuring C."/>
            <person name="Schmidt C.J."/>
            <person name="Schroeder S."/>
            <person name="Searle S.M."/>
            <person name="Smith E.J."/>
            <person name="Smith J."/>
            <person name="Sonstegard T.S."/>
            <person name="Stadler P.F."/>
            <person name="Tafer H."/>
            <person name="Tu Z.J."/>
            <person name="Van Tassell C.P."/>
            <person name="Vilella A.J."/>
            <person name="Williams K.P."/>
            <person name="Yorke J.A."/>
            <person name="Zhang L."/>
            <person name="Zhang H.B."/>
            <person name="Zhang X."/>
            <person name="Zhang Y."/>
            <person name="Reed K.M."/>
        </authorList>
    </citation>
    <scope>NUCLEOTIDE SEQUENCE [LARGE SCALE GENOMIC DNA]</scope>
</reference>
<keyword evidence="6 10" id="KW-0472">Membrane</keyword>
<evidence type="ECO:0000256" key="8">
    <source>
        <dbReference type="ARBA" id="ARBA00023170"/>
    </source>
</evidence>
<reference evidence="12" key="2">
    <citation type="submission" date="2025-08" db="UniProtKB">
        <authorList>
            <consortium name="Ensembl"/>
        </authorList>
    </citation>
    <scope>IDENTIFICATION</scope>
</reference>
<feature type="transmembrane region" description="Helical" evidence="10">
    <location>
        <begin position="37"/>
        <end position="61"/>
    </location>
</feature>
<organism evidence="12 13">
    <name type="scientific">Meleagris gallopavo</name>
    <name type="common">Wild turkey</name>
    <dbReference type="NCBI Taxonomy" id="9103"/>
    <lineage>
        <taxon>Eukaryota</taxon>
        <taxon>Metazoa</taxon>
        <taxon>Chordata</taxon>
        <taxon>Craniata</taxon>
        <taxon>Vertebrata</taxon>
        <taxon>Euteleostomi</taxon>
        <taxon>Archelosauria</taxon>
        <taxon>Archosauria</taxon>
        <taxon>Dinosauria</taxon>
        <taxon>Saurischia</taxon>
        <taxon>Theropoda</taxon>
        <taxon>Coelurosauria</taxon>
        <taxon>Aves</taxon>
        <taxon>Neognathae</taxon>
        <taxon>Galloanserae</taxon>
        <taxon>Galliformes</taxon>
        <taxon>Phasianidae</taxon>
        <taxon>Meleagridinae</taxon>
        <taxon>Meleagris</taxon>
    </lineage>
</organism>
<feature type="transmembrane region" description="Helical" evidence="10">
    <location>
        <begin position="73"/>
        <end position="98"/>
    </location>
</feature>
<dbReference type="SUPFAM" id="SSF81321">
    <property type="entry name" value="Family A G protein-coupled receptor-like"/>
    <property type="match status" value="1"/>
</dbReference>
<comment type="subcellular location">
    <subcellularLocation>
        <location evidence="1">Cell membrane</location>
        <topology evidence="1">Multi-pass membrane protein</topology>
    </subcellularLocation>
</comment>
<evidence type="ECO:0000256" key="3">
    <source>
        <dbReference type="ARBA" id="ARBA00022692"/>
    </source>
</evidence>
<dbReference type="GO" id="GO:0071880">
    <property type="term" value="P:adenylate cyclase-activating adrenergic receptor signaling pathway"/>
    <property type="evidence" value="ECO:0007669"/>
    <property type="project" value="TreeGrafter"/>
</dbReference>
<dbReference type="InterPro" id="IPR017452">
    <property type="entry name" value="GPCR_Rhodpsn_7TM"/>
</dbReference>
<evidence type="ECO:0000256" key="1">
    <source>
        <dbReference type="ARBA" id="ARBA00004651"/>
    </source>
</evidence>
<proteinExistence type="predicted"/>
<dbReference type="Proteomes" id="UP000001645">
    <property type="component" value="Chromosome 4"/>
</dbReference>
<evidence type="ECO:0000256" key="7">
    <source>
        <dbReference type="ARBA" id="ARBA00023157"/>
    </source>
</evidence>
<dbReference type="InParanoid" id="A0A803Y106"/>
<dbReference type="GO" id="GO:0005886">
    <property type="term" value="C:plasma membrane"/>
    <property type="evidence" value="ECO:0007669"/>
    <property type="project" value="UniProtKB-SubCell"/>
</dbReference>
<dbReference type="GO" id="GO:0043410">
    <property type="term" value="P:positive regulation of MAPK cascade"/>
    <property type="evidence" value="ECO:0007669"/>
    <property type="project" value="TreeGrafter"/>
</dbReference>
<evidence type="ECO:0000256" key="10">
    <source>
        <dbReference type="SAM" id="Phobius"/>
    </source>
</evidence>
<dbReference type="PANTHER" id="PTHR24248">
    <property type="entry name" value="ADRENERGIC RECEPTOR-RELATED G-PROTEIN COUPLED RECEPTOR"/>
    <property type="match status" value="1"/>
</dbReference>
<reference evidence="12" key="3">
    <citation type="submission" date="2025-09" db="UniProtKB">
        <authorList>
            <consortium name="Ensembl"/>
        </authorList>
    </citation>
    <scope>IDENTIFICATION</scope>
</reference>
<evidence type="ECO:0000259" key="11">
    <source>
        <dbReference type="PROSITE" id="PS50262"/>
    </source>
</evidence>
<dbReference type="PROSITE" id="PS50262">
    <property type="entry name" value="G_PROTEIN_RECEP_F1_2"/>
    <property type="match status" value="1"/>
</dbReference>
<dbReference type="PRINTS" id="PR00237">
    <property type="entry name" value="GPCRRHODOPSN"/>
</dbReference>
<dbReference type="AlphaFoldDB" id="A0A803Y106"/>
<feature type="domain" description="G-protein coupled receptors family 1 profile" evidence="11">
    <location>
        <begin position="53"/>
        <end position="92"/>
    </location>
</feature>
<accession>A0A803Y106</accession>
<keyword evidence="13" id="KW-1185">Reference proteome</keyword>
<evidence type="ECO:0000313" key="13">
    <source>
        <dbReference type="Proteomes" id="UP000001645"/>
    </source>
</evidence>
<dbReference type="GO" id="GO:0004993">
    <property type="term" value="F:G protein-coupled serotonin receptor activity"/>
    <property type="evidence" value="ECO:0007669"/>
    <property type="project" value="UniProtKB-ARBA"/>
</dbReference>
<keyword evidence="4 10" id="KW-1133">Transmembrane helix</keyword>
<evidence type="ECO:0000256" key="9">
    <source>
        <dbReference type="ARBA" id="ARBA00023224"/>
    </source>
</evidence>
<keyword evidence="7" id="KW-1015">Disulfide bond</keyword>
<dbReference type="Gene3D" id="1.20.1070.10">
    <property type="entry name" value="Rhodopsin 7-helix transmembrane proteins"/>
    <property type="match status" value="1"/>
</dbReference>
<evidence type="ECO:0000313" key="12">
    <source>
        <dbReference type="Ensembl" id="ENSMGAP00000025453.1"/>
    </source>
</evidence>
<dbReference type="Ensembl" id="ENSMGAT00000037350.1">
    <property type="protein sequence ID" value="ENSMGAP00000025453.1"/>
    <property type="gene ID" value="ENSMGAG00000022551.1"/>
</dbReference>